<comment type="caution">
    <text evidence="2">The sequence shown here is derived from an EMBL/GenBank/DDBJ whole genome shotgun (WGS) entry which is preliminary data.</text>
</comment>
<reference evidence="2" key="1">
    <citation type="submission" date="2019-03" db="EMBL/GenBank/DDBJ databases">
        <title>Long read genome sequence of the mycoparasitic Pythium oligandrum ATCC 38472 isolated from sugarbeet rhizosphere.</title>
        <authorList>
            <person name="Gaulin E."/>
        </authorList>
    </citation>
    <scope>NUCLEOTIDE SEQUENCE</scope>
    <source>
        <strain evidence="2">ATCC 38472_TT</strain>
    </source>
</reference>
<protein>
    <submittedName>
        <fullName evidence="2">Uncharacterized protein</fullName>
    </submittedName>
</protein>
<name>A0A8K1CL38_PYTOL</name>
<feature type="compositionally biased region" description="Acidic residues" evidence="1">
    <location>
        <begin position="136"/>
        <end position="153"/>
    </location>
</feature>
<dbReference type="EMBL" id="SPLM01000037">
    <property type="protein sequence ID" value="TMW65616.1"/>
    <property type="molecule type" value="Genomic_DNA"/>
</dbReference>
<evidence type="ECO:0000313" key="3">
    <source>
        <dbReference type="Proteomes" id="UP000794436"/>
    </source>
</evidence>
<proteinExistence type="predicted"/>
<organism evidence="2 3">
    <name type="scientific">Pythium oligandrum</name>
    <name type="common">Mycoparasitic fungus</name>
    <dbReference type="NCBI Taxonomy" id="41045"/>
    <lineage>
        <taxon>Eukaryota</taxon>
        <taxon>Sar</taxon>
        <taxon>Stramenopiles</taxon>
        <taxon>Oomycota</taxon>
        <taxon>Peronosporomycetes</taxon>
        <taxon>Pythiales</taxon>
        <taxon>Pythiaceae</taxon>
        <taxon>Pythium</taxon>
    </lineage>
</organism>
<evidence type="ECO:0000313" key="2">
    <source>
        <dbReference type="EMBL" id="TMW65616.1"/>
    </source>
</evidence>
<feature type="compositionally biased region" description="Basic and acidic residues" evidence="1">
    <location>
        <begin position="113"/>
        <end position="122"/>
    </location>
</feature>
<gene>
    <name evidence="2" type="ORF">Poli38472_008258</name>
</gene>
<dbReference type="Proteomes" id="UP000794436">
    <property type="component" value="Unassembled WGS sequence"/>
</dbReference>
<feature type="region of interest" description="Disordered" evidence="1">
    <location>
        <begin position="81"/>
        <end position="163"/>
    </location>
</feature>
<evidence type="ECO:0000256" key="1">
    <source>
        <dbReference type="SAM" id="MobiDB-lite"/>
    </source>
</evidence>
<sequence>MLLHLDATRIVNLKKGLSCPKCQTIMRSRSCLKKLPRQLNNTRKPVVTCPQCDEDVDARAEESPVNEALRQTIQTLYHLCESPQPVPAPSDGKSTKRRGQKRTRMIEDISTSEEGRGRRQRDAGYPLRSRSIATVEQEEQSQSEETETEEEEDSKPVRFCSGS</sequence>
<dbReference type="AlphaFoldDB" id="A0A8K1CL38"/>
<accession>A0A8K1CL38</accession>
<keyword evidence="3" id="KW-1185">Reference proteome</keyword>